<feature type="compositionally biased region" description="Acidic residues" evidence="2">
    <location>
        <begin position="1055"/>
        <end position="1081"/>
    </location>
</feature>
<dbReference type="SMART" id="SM00320">
    <property type="entry name" value="WD40"/>
    <property type="match status" value="12"/>
</dbReference>
<dbReference type="InterPro" id="IPR015943">
    <property type="entry name" value="WD40/YVTN_repeat-like_dom_sf"/>
</dbReference>
<reference evidence="4" key="1">
    <citation type="submission" date="2021-06" db="EMBL/GenBank/DDBJ databases">
        <authorList>
            <person name="Kallberg Y."/>
            <person name="Tangrot J."/>
            <person name="Rosling A."/>
        </authorList>
    </citation>
    <scope>NUCLEOTIDE SEQUENCE</scope>
    <source>
        <strain evidence="4">IA702</strain>
    </source>
</reference>
<feature type="compositionally biased region" description="Polar residues" evidence="2">
    <location>
        <begin position="1233"/>
        <end position="1248"/>
    </location>
</feature>
<evidence type="ECO:0000313" key="4">
    <source>
        <dbReference type="EMBL" id="CAG8573165.1"/>
    </source>
</evidence>
<dbReference type="PROSITE" id="PS50082">
    <property type="entry name" value="WD_REPEATS_2"/>
    <property type="match status" value="2"/>
</dbReference>
<feature type="region of interest" description="Disordered" evidence="2">
    <location>
        <begin position="1122"/>
        <end position="1172"/>
    </location>
</feature>
<dbReference type="OrthoDB" id="6252103at2759"/>
<feature type="repeat" description="WD" evidence="1">
    <location>
        <begin position="616"/>
        <end position="644"/>
    </location>
</feature>
<evidence type="ECO:0000256" key="1">
    <source>
        <dbReference type="PROSITE-ProRule" id="PRU00221"/>
    </source>
</evidence>
<dbReference type="InterPro" id="IPR011047">
    <property type="entry name" value="Quinoprotein_ADH-like_sf"/>
</dbReference>
<feature type="region of interest" description="Disordered" evidence="2">
    <location>
        <begin position="989"/>
        <end position="1081"/>
    </location>
</feature>
<organism evidence="4 5">
    <name type="scientific">Paraglomus occultum</name>
    <dbReference type="NCBI Taxonomy" id="144539"/>
    <lineage>
        <taxon>Eukaryota</taxon>
        <taxon>Fungi</taxon>
        <taxon>Fungi incertae sedis</taxon>
        <taxon>Mucoromycota</taxon>
        <taxon>Glomeromycotina</taxon>
        <taxon>Glomeromycetes</taxon>
        <taxon>Paraglomerales</taxon>
        <taxon>Paraglomeraceae</taxon>
        <taxon>Paraglomus</taxon>
    </lineage>
</organism>
<sequence>MFAPRASRPLTVAAYSPKNGGLRRRKKEQSAPVIELERILGFTTFKPTALASAPSTDLIAYAAGAVVVLYNHKKNKQVGFLYASSSSSPSHNLAPNNRHTIAGDALANQLSSLGALEPNVSSSNNKKNTAGNRTKAISCLTFSPDGAYLIVGECGHQPRILIWEVQSKTLVNELKGHKYGILALSFSPNMKYIVSIGFQHDGYINVWNWKQGTKLACNKITTKVHTLAFNRTGSFFVTAGLRHVKFWYFDSNGLLSKKPSAQKSLVQVLDGRSGILGDLRDNNFVDAVCCKKSDNTYLVTSNGRLCMFTDERLMDKWVDLQVTGAFSLDVSDKYIICACTNGIVRLFEPITLKYLGTLPKPHPLGVDLTTQTGSVYHGGGHDDTYPDTVAIKLDGEAGKLTCIYSDRSLFIWDIKDVKKIGKYRSFLYHCANVWGVEMIPIRDSSNPSPYPEDTFITYSADNTVRFWSLDRGSNTATSPTAETTLKRNIFSKDCLRIAYVDPDGNIRMSIQKEKTDVDHSDPNVNGGANELGIRTLKISPDGKLLASGDKGGNLSVYDLDTFEKITYQEAHEAEILTIEFTDGRSRDSPYLIATASRDRILHIFDIKSDFRLIQTLDDHSSSITAIKFTHDGRRLISCGADKSIIFRARQDSEDFPYYVTYHNISGRATVFDMDIDISNRYIATVSGERRLNLYQIDSGKNVRSYKPDTPDEINASEQGSLLKVGLDPSGVLAVAAGSDRSIRLFDFANGTILSKVFGHSELITDVKFTLDCERIISTSADGCVFVWKMSDEWVEKMRQKWLERSGAAGALGRTSPVFRESVSPQPPPPNYRARLKASVRKGSGSLRTRKSFSSLLPSDVQREERLRHSSKRPGSYFVDDTKVHTTQQTRPLSEVSPSRIPLAASTTPSPPSSKSGSSSRRESWKLGLPSWAKKAFKEKEGHRVREKNDSEGVDSVSNEGNAIPKIPPVTNNLQVEKTLPAVPKTIPRVRSPSKLQRESTIEDTAGVRISSKKSKSSLTAGSPKSVLSMSPPSSTARAAVLSTSPMSMNTVLSTEGEDNGEDDDDETSAIEETGVDDSAYEDAETIFVAQPEEADDVYINGPDIRRRRESFVEAVTKIDLADGRGSDKASFSENDNDDNDAHKGATESRKRRESYTLKFLSGGQSRDSSGRASLTEAFMKMINSGDNKALAIEEDEEDKQSDDKGSFEKTMEALEGRLTEVTNGRVEPDKSGQEQTSPVSSPALSESATVKGADDDYSVNSQEHKLLDKQNGFIARSNISVLAEKEKRTRLKSDDTFSQVRSEDGQSPLLADQVEEEKPVFTDEHDTVIIGASETPNTDKVGIVVEENVEKLAKDLGITVNGKELTSTSIFVNDVPSSFEDTELSEDAIADDVYNMSVLLERTLGVYKKVTSSIAGGNTKNESVQTLISASLMEMVDDIRKSLDMTKESSSTQEKQTGAAGKRVTAQVDADVEGDDDEECDADSSNSYATASTTLRDHNNRIECKSPESTNLLAPPSPASSPSGSALAAPHNMISDDSAQVLLEKYSDILVKMVQDKLSTKTDAVDKNSISSKSATLAQPKNNEKSFGSLRSKTKA</sequence>
<feature type="compositionally biased region" description="Basic and acidic residues" evidence="2">
    <location>
        <begin position="1495"/>
        <end position="1506"/>
    </location>
</feature>
<evidence type="ECO:0000259" key="3">
    <source>
        <dbReference type="Pfam" id="PF24782"/>
    </source>
</evidence>
<dbReference type="PANTHER" id="PTHR45589:SF1">
    <property type="entry name" value="WD REPEAT DOMAIN 62, ISOFORM G"/>
    <property type="match status" value="1"/>
</dbReference>
<feature type="compositionally biased region" description="Polar residues" evidence="2">
    <location>
        <begin position="1568"/>
        <end position="1596"/>
    </location>
</feature>
<dbReference type="InterPro" id="IPR001680">
    <property type="entry name" value="WD40_rpt"/>
</dbReference>
<dbReference type="Pfam" id="PF00400">
    <property type="entry name" value="WD40"/>
    <property type="match status" value="2"/>
</dbReference>
<dbReference type="Pfam" id="PF24782">
    <property type="entry name" value="WD40_MABP1-WDR62_2nd"/>
    <property type="match status" value="1"/>
</dbReference>
<dbReference type="PANTHER" id="PTHR45589">
    <property type="entry name" value="WD REPEAT DOMAIN 62, ISOFORM G"/>
    <property type="match status" value="1"/>
</dbReference>
<accession>A0A9N9BQY5</accession>
<feature type="compositionally biased region" description="Basic and acidic residues" evidence="2">
    <location>
        <begin position="935"/>
        <end position="950"/>
    </location>
</feature>
<feature type="compositionally biased region" description="Acidic residues" evidence="2">
    <location>
        <begin position="1470"/>
        <end position="1482"/>
    </location>
</feature>
<feature type="compositionally biased region" description="Basic and acidic residues" evidence="2">
    <location>
        <begin position="1201"/>
        <end position="1218"/>
    </location>
</feature>
<feature type="compositionally biased region" description="Low complexity" evidence="2">
    <location>
        <begin position="1520"/>
        <end position="1530"/>
    </location>
</feature>
<comment type="caution">
    <text evidence="4">The sequence shown here is derived from an EMBL/GenBank/DDBJ whole genome shotgun (WGS) entry which is preliminary data.</text>
</comment>
<keyword evidence="5" id="KW-1185">Reference proteome</keyword>
<evidence type="ECO:0000256" key="2">
    <source>
        <dbReference type="SAM" id="MobiDB-lite"/>
    </source>
</evidence>
<dbReference type="InterPro" id="IPR052779">
    <property type="entry name" value="WDR62"/>
</dbReference>
<dbReference type="Gene3D" id="2.130.10.10">
    <property type="entry name" value="YVTN repeat-like/Quinoprotein amine dehydrogenase"/>
    <property type="match status" value="4"/>
</dbReference>
<feature type="compositionally biased region" description="Polar residues" evidence="2">
    <location>
        <begin position="1016"/>
        <end position="1053"/>
    </location>
</feature>
<dbReference type="SUPFAM" id="SSF50978">
    <property type="entry name" value="WD40 repeat-like"/>
    <property type="match status" value="1"/>
</dbReference>
<dbReference type="InterPro" id="IPR036322">
    <property type="entry name" value="WD40_repeat_dom_sf"/>
</dbReference>
<keyword evidence="1" id="KW-0853">WD repeat</keyword>
<dbReference type="InterPro" id="IPR056162">
    <property type="entry name" value="WD40_MABP1-WDR62_2nd"/>
</dbReference>
<feature type="domain" description="MABP1/WDR62 second WD40" evidence="3">
    <location>
        <begin position="433"/>
        <end position="789"/>
    </location>
</feature>
<feature type="region of interest" description="Disordered" evidence="2">
    <location>
        <begin position="1188"/>
        <end position="1256"/>
    </location>
</feature>
<feature type="repeat" description="WD" evidence="1">
    <location>
        <begin position="756"/>
        <end position="790"/>
    </location>
</feature>
<protein>
    <submittedName>
        <fullName evidence="4">899_t:CDS:1</fullName>
    </submittedName>
</protein>
<feature type="compositionally biased region" description="Basic and acidic residues" evidence="2">
    <location>
        <begin position="1139"/>
        <end position="1155"/>
    </location>
</feature>
<gene>
    <name evidence="4" type="ORF">POCULU_LOCUS6099</name>
</gene>
<name>A0A9N9BQY5_9GLOM</name>
<dbReference type="PROSITE" id="PS50294">
    <property type="entry name" value="WD_REPEATS_REGION"/>
    <property type="match status" value="1"/>
</dbReference>
<feature type="compositionally biased region" description="Polar residues" evidence="2">
    <location>
        <begin position="1484"/>
        <end position="1494"/>
    </location>
</feature>
<dbReference type="Proteomes" id="UP000789572">
    <property type="component" value="Unassembled WGS sequence"/>
</dbReference>
<evidence type="ECO:0000313" key="5">
    <source>
        <dbReference type="Proteomes" id="UP000789572"/>
    </source>
</evidence>
<feature type="region of interest" description="Disordered" evidence="2">
    <location>
        <begin position="1444"/>
        <end position="1530"/>
    </location>
</feature>
<feature type="region of interest" description="Disordered" evidence="2">
    <location>
        <begin position="815"/>
        <end position="971"/>
    </location>
</feature>
<feature type="compositionally biased region" description="Polar residues" evidence="2">
    <location>
        <begin position="1162"/>
        <end position="1172"/>
    </location>
</feature>
<feature type="region of interest" description="Disordered" evidence="2">
    <location>
        <begin position="1559"/>
        <end position="1596"/>
    </location>
</feature>
<proteinExistence type="predicted"/>
<dbReference type="EMBL" id="CAJVPJ010001056">
    <property type="protein sequence ID" value="CAG8573165.1"/>
    <property type="molecule type" value="Genomic_DNA"/>
</dbReference>
<dbReference type="SUPFAM" id="SSF50998">
    <property type="entry name" value="Quinoprotein alcohol dehydrogenase-like"/>
    <property type="match status" value="1"/>
</dbReference>
<feature type="non-terminal residue" evidence="4">
    <location>
        <position position="1596"/>
    </location>
</feature>